<evidence type="ECO:0000313" key="3">
    <source>
        <dbReference type="Proteomes" id="UP000295781"/>
    </source>
</evidence>
<dbReference type="Proteomes" id="UP000295781">
    <property type="component" value="Chromosome"/>
</dbReference>
<protein>
    <submittedName>
        <fullName evidence="2">Uncharacterized protein</fullName>
    </submittedName>
</protein>
<organism evidence="2 3">
    <name type="scientific">Sorangium cellulosum</name>
    <name type="common">Polyangium cellulosum</name>
    <dbReference type="NCBI Taxonomy" id="56"/>
    <lineage>
        <taxon>Bacteria</taxon>
        <taxon>Pseudomonadati</taxon>
        <taxon>Myxococcota</taxon>
        <taxon>Polyangia</taxon>
        <taxon>Polyangiales</taxon>
        <taxon>Polyangiaceae</taxon>
        <taxon>Sorangium</taxon>
    </lineage>
</organism>
<gene>
    <name evidence="2" type="ORF">SOCEGT47_006090</name>
</gene>
<accession>A0A4P2PTT6</accession>
<evidence type="ECO:0000313" key="2">
    <source>
        <dbReference type="EMBL" id="AUX20145.1"/>
    </source>
</evidence>
<evidence type="ECO:0000256" key="1">
    <source>
        <dbReference type="SAM" id="MobiDB-lite"/>
    </source>
</evidence>
<name>A0A4P2PTT6_SORCE</name>
<feature type="region of interest" description="Disordered" evidence="1">
    <location>
        <begin position="169"/>
        <end position="195"/>
    </location>
</feature>
<feature type="region of interest" description="Disordered" evidence="1">
    <location>
        <begin position="1"/>
        <end position="22"/>
    </location>
</feature>
<sequence>MSGRPWSGSGHPRSGSGRPWSGFGARGAVLAPVERFGAPVERFRAPVERFGAPAERFGAPAERFGAPVERFGAPVERFGHPWSGSGRPWSCRRPRSARDHGPPCPGSTARSRLRSSGTPVLRWIVEIVLRRIVDLRAANGAANPVCLSPSWEGGINGIEKEGFRLDHVGRHADRGVPVAGREGQGPGRRVRREAR</sequence>
<feature type="region of interest" description="Disordered" evidence="1">
    <location>
        <begin position="85"/>
        <end position="113"/>
    </location>
</feature>
<dbReference type="EMBL" id="CP012670">
    <property type="protein sequence ID" value="AUX20145.1"/>
    <property type="molecule type" value="Genomic_DNA"/>
</dbReference>
<reference evidence="2 3" key="1">
    <citation type="submission" date="2015-09" db="EMBL/GenBank/DDBJ databases">
        <title>Sorangium comparison.</title>
        <authorList>
            <person name="Zaburannyi N."/>
            <person name="Bunk B."/>
            <person name="Overmann J."/>
            <person name="Mueller R."/>
        </authorList>
    </citation>
    <scope>NUCLEOTIDE SEQUENCE [LARGE SCALE GENOMIC DNA]</scope>
    <source>
        <strain evidence="2 3">So ceGT47</strain>
    </source>
</reference>
<dbReference type="AlphaFoldDB" id="A0A4P2PTT6"/>
<proteinExistence type="predicted"/>